<dbReference type="InterPro" id="IPR010930">
    <property type="entry name" value="Flg_bb/hook_C_dom"/>
</dbReference>
<evidence type="ECO:0000256" key="2">
    <source>
        <dbReference type="ARBA" id="ARBA00009677"/>
    </source>
</evidence>
<dbReference type="GO" id="GO:0005829">
    <property type="term" value="C:cytosol"/>
    <property type="evidence" value="ECO:0007669"/>
    <property type="project" value="TreeGrafter"/>
</dbReference>
<dbReference type="Pfam" id="PF06429">
    <property type="entry name" value="Flg_bbr_C"/>
    <property type="match status" value="1"/>
</dbReference>
<comment type="caution">
    <text evidence="5">The sequence shown here is derived from an EMBL/GenBank/DDBJ whole genome shotgun (WGS) entry which is preliminary data.</text>
</comment>
<name>A0A645J2Q1_9ZZZZ</name>
<keyword evidence="5" id="KW-0282">Flagellum</keyword>
<dbReference type="InterPro" id="IPR037925">
    <property type="entry name" value="FlgE/F/G-like"/>
</dbReference>
<dbReference type="SUPFAM" id="SSF117143">
    <property type="entry name" value="Flagellar hook protein flgE"/>
    <property type="match status" value="1"/>
</dbReference>
<protein>
    <submittedName>
        <fullName evidence="5">Flagellar hook protein FlgE</fullName>
    </submittedName>
</protein>
<proteinExistence type="inferred from homology"/>
<comment type="subcellular location">
    <subcellularLocation>
        <location evidence="1">Bacterial flagellum basal body</location>
    </subcellularLocation>
</comment>
<dbReference type="PANTHER" id="PTHR30435:SF1">
    <property type="entry name" value="FLAGELLAR HOOK PROTEIN FLGE"/>
    <property type="match status" value="1"/>
</dbReference>
<dbReference type="PANTHER" id="PTHR30435">
    <property type="entry name" value="FLAGELLAR PROTEIN"/>
    <property type="match status" value="1"/>
</dbReference>
<evidence type="ECO:0000256" key="1">
    <source>
        <dbReference type="ARBA" id="ARBA00004117"/>
    </source>
</evidence>
<evidence type="ECO:0000313" key="5">
    <source>
        <dbReference type="EMBL" id="MPN56999.1"/>
    </source>
</evidence>
<gene>
    <name evidence="5" type="primary">flgE_13</name>
    <name evidence="5" type="ORF">SDC9_204693</name>
</gene>
<evidence type="ECO:0000259" key="4">
    <source>
        <dbReference type="Pfam" id="PF06429"/>
    </source>
</evidence>
<dbReference type="AlphaFoldDB" id="A0A645J2Q1"/>
<sequence length="94" mass="10089">MLGRIDLSTFGNPKGLMQSGNSYYTSTANSGAPKVTIAGENGTGALKNSALELSNVDLSQEFSDMITTQRGFQANSRLITVSDTMLEELINLKR</sequence>
<accession>A0A645J2Q1</accession>
<dbReference type="GO" id="GO:0009424">
    <property type="term" value="C:bacterial-type flagellum hook"/>
    <property type="evidence" value="ECO:0007669"/>
    <property type="project" value="TreeGrafter"/>
</dbReference>
<dbReference type="EMBL" id="VSSQ01128007">
    <property type="protein sequence ID" value="MPN56999.1"/>
    <property type="molecule type" value="Genomic_DNA"/>
</dbReference>
<comment type="similarity">
    <text evidence="2">Belongs to the flagella basal body rod proteins family.</text>
</comment>
<evidence type="ECO:0000256" key="3">
    <source>
        <dbReference type="ARBA" id="ARBA00023143"/>
    </source>
</evidence>
<keyword evidence="3" id="KW-0975">Bacterial flagellum</keyword>
<keyword evidence="5" id="KW-0969">Cilium</keyword>
<feature type="domain" description="Flagellar basal-body/hook protein C-terminal" evidence="4">
    <location>
        <begin position="49"/>
        <end position="92"/>
    </location>
</feature>
<organism evidence="5">
    <name type="scientific">bioreactor metagenome</name>
    <dbReference type="NCBI Taxonomy" id="1076179"/>
    <lineage>
        <taxon>unclassified sequences</taxon>
        <taxon>metagenomes</taxon>
        <taxon>ecological metagenomes</taxon>
    </lineage>
</organism>
<dbReference type="InterPro" id="IPR020013">
    <property type="entry name" value="Flagellar_FlgE/F/G"/>
</dbReference>
<reference evidence="5" key="1">
    <citation type="submission" date="2019-08" db="EMBL/GenBank/DDBJ databases">
        <authorList>
            <person name="Kucharzyk K."/>
            <person name="Murdoch R.W."/>
            <person name="Higgins S."/>
            <person name="Loffler F."/>
        </authorList>
    </citation>
    <scope>NUCLEOTIDE SEQUENCE</scope>
</reference>
<dbReference type="GO" id="GO:0071978">
    <property type="term" value="P:bacterial-type flagellum-dependent swarming motility"/>
    <property type="evidence" value="ECO:0007669"/>
    <property type="project" value="TreeGrafter"/>
</dbReference>
<dbReference type="NCBIfam" id="TIGR03506">
    <property type="entry name" value="FlgEFG_subfam"/>
    <property type="match status" value="1"/>
</dbReference>
<keyword evidence="5" id="KW-0966">Cell projection</keyword>
<dbReference type="GO" id="GO:0009425">
    <property type="term" value="C:bacterial-type flagellum basal body"/>
    <property type="evidence" value="ECO:0007669"/>
    <property type="project" value="UniProtKB-SubCell"/>
</dbReference>